<gene>
    <name evidence="2" type="ORF">BU16DRAFT_609825</name>
</gene>
<keyword evidence="3" id="KW-1185">Reference proteome</keyword>
<evidence type="ECO:0000256" key="1">
    <source>
        <dbReference type="SAM" id="MobiDB-lite"/>
    </source>
</evidence>
<evidence type="ECO:0000313" key="2">
    <source>
        <dbReference type="EMBL" id="KAF2495130.1"/>
    </source>
</evidence>
<feature type="region of interest" description="Disordered" evidence="1">
    <location>
        <begin position="110"/>
        <end position="135"/>
    </location>
</feature>
<accession>A0A6A6QT45</accession>
<reference evidence="2" key="1">
    <citation type="journal article" date="2020" name="Stud. Mycol.">
        <title>101 Dothideomycetes genomes: a test case for predicting lifestyles and emergence of pathogens.</title>
        <authorList>
            <person name="Haridas S."/>
            <person name="Albert R."/>
            <person name="Binder M."/>
            <person name="Bloem J."/>
            <person name="Labutti K."/>
            <person name="Salamov A."/>
            <person name="Andreopoulos B."/>
            <person name="Baker S."/>
            <person name="Barry K."/>
            <person name="Bills G."/>
            <person name="Bluhm B."/>
            <person name="Cannon C."/>
            <person name="Castanera R."/>
            <person name="Culley D."/>
            <person name="Daum C."/>
            <person name="Ezra D."/>
            <person name="Gonzalez J."/>
            <person name="Henrissat B."/>
            <person name="Kuo A."/>
            <person name="Liang C."/>
            <person name="Lipzen A."/>
            <person name="Lutzoni F."/>
            <person name="Magnuson J."/>
            <person name="Mondo S."/>
            <person name="Nolan M."/>
            <person name="Ohm R."/>
            <person name="Pangilinan J."/>
            <person name="Park H.-J."/>
            <person name="Ramirez L."/>
            <person name="Alfaro M."/>
            <person name="Sun H."/>
            <person name="Tritt A."/>
            <person name="Yoshinaga Y."/>
            <person name="Zwiers L.-H."/>
            <person name="Turgeon B."/>
            <person name="Goodwin S."/>
            <person name="Spatafora J."/>
            <person name="Crous P."/>
            <person name="Grigoriev I."/>
        </authorList>
    </citation>
    <scope>NUCLEOTIDE SEQUENCE</scope>
    <source>
        <strain evidence="2">CBS 269.34</strain>
    </source>
</reference>
<dbReference type="Proteomes" id="UP000799750">
    <property type="component" value="Unassembled WGS sequence"/>
</dbReference>
<organism evidence="2 3">
    <name type="scientific">Lophium mytilinum</name>
    <dbReference type="NCBI Taxonomy" id="390894"/>
    <lineage>
        <taxon>Eukaryota</taxon>
        <taxon>Fungi</taxon>
        <taxon>Dikarya</taxon>
        <taxon>Ascomycota</taxon>
        <taxon>Pezizomycotina</taxon>
        <taxon>Dothideomycetes</taxon>
        <taxon>Pleosporomycetidae</taxon>
        <taxon>Mytilinidiales</taxon>
        <taxon>Mytilinidiaceae</taxon>
        <taxon>Lophium</taxon>
    </lineage>
</organism>
<protein>
    <submittedName>
        <fullName evidence="2">Uncharacterized protein</fullName>
    </submittedName>
</protein>
<evidence type="ECO:0000313" key="3">
    <source>
        <dbReference type="Proteomes" id="UP000799750"/>
    </source>
</evidence>
<proteinExistence type="predicted"/>
<dbReference type="EMBL" id="MU004189">
    <property type="protein sequence ID" value="KAF2495130.1"/>
    <property type="molecule type" value="Genomic_DNA"/>
</dbReference>
<dbReference type="AlphaFoldDB" id="A0A6A6QT45"/>
<name>A0A6A6QT45_9PEZI</name>
<sequence>MKAKDKERVKQSTGTLLGVVKKRVARVGATSFLYSPGHDLCLAHAANNLHSGQPSQNPFHFPSPTRSRAAFSWHPLRHAEGVARHILQRATPGHAGSCRRAKICFTRSEAETPESAAASQHSHKTRNIAPRRPTPAMRAGACKPLVLAWRPLVALVQVVVSKRAWRRAAFCSLLWRERFPCARPHSITSHPKKPPSLKHRQRARQLLRLCPPLRYADTQIHR</sequence>